<dbReference type="InterPro" id="IPR000620">
    <property type="entry name" value="EamA_dom"/>
</dbReference>
<dbReference type="GO" id="GO:0016020">
    <property type="term" value="C:membrane"/>
    <property type="evidence" value="ECO:0007669"/>
    <property type="project" value="UniProtKB-SubCell"/>
</dbReference>
<feature type="transmembrane region" description="Helical" evidence="6">
    <location>
        <begin position="111"/>
        <end position="128"/>
    </location>
</feature>
<evidence type="ECO:0000256" key="1">
    <source>
        <dbReference type="ARBA" id="ARBA00004141"/>
    </source>
</evidence>
<protein>
    <submittedName>
        <fullName evidence="8">DMT family transporter</fullName>
    </submittedName>
</protein>
<comment type="caution">
    <text evidence="8">The sequence shown here is derived from an EMBL/GenBank/DDBJ whole genome shotgun (WGS) entry which is preliminary data.</text>
</comment>
<dbReference type="Proteomes" id="UP000622580">
    <property type="component" value="Unassembled WGS sequence"/>
</dbReference>
<dbReference type="PANTHER" id="PTHR22911">
    <property type="entry name" value="ACYL-MALONYL CONDENSING ENZYME-RELATED"/>
    <property type="match status" value="1"/>
</dbReference>
<feature type="transmembrane region" description="Helical" evidence="6">
    <location>
        <begin position="198"/>
        <end position="216"/>
    </location>
</feature>
<feature type="transmembrane region" description="Helical" evidence="6">
    <location>
        <begin position="228"/>
        <end position="246"/>
    </location>
</feature>
<feature type="transmembrane region" description="Helical" evidence="6">
    <location>
        <begin position="56"/>
        <end position="75"/>
    </location>
</feature>
<keyword evidence="4 6" id="KW-1133">Transmembrane helix</keyword>
<evidence type="ECO:0000256" key="5">
    <source>
        <dbReference type="ARBA" id="ARBA00023136"/>
    </source>
</evidence>
<feature type="domain" description="EamA" evidence="7">
    <location>
        <begin position="142"/>
        <end position="269"/>
    </location>
</feature>
<dbReference type="AlphaFoldDB" id="A0A941CZI9"/>
<comment type="similarity">
    <text evidence="2">Belongs to the drug/metabolite transporter (DMT) superfamily. 10 TMS drug/metabolite exporter (DME) (TC 2.A.7.3) family.</text>
</comment>
<feature type="domain" description="EamA" evidence="7">
    <location>
        <begin position="2"/>
        <end position="127"/>
    </location>
</feature>
<accession>A0A941CZI9</accession>
<feature type="transmembrane region" description="Helical" evidence="6">
    <location>
        <begin position="168"/>
        <end position="192"/>
    </location>
</feature>
<evidence type="ECO:0000313" key="8">
    <source>
        <dbReference type="EMBL" id="MBR7618041.1"/>
    </source>
</evidence>
<dbReference type="SUPFAM" id="SSF103481">
    <property type="entry name" value="Multidrug resistance efflux transporter EmrE"/>
    <property type="match status" value="2"/>
</dbReference>
<dbReference type="PANTHER" id="PTHR22911:SF6">
    <property type="entry name" value="SOLUTE CARRIER FAMILY 35 MEMBER G1"/>
    <property type="match status" value="1"/>
</dbReference>
<proteinExistence type="inferred from homology"/>
<feature type="transmembrane region" description="Helical" evidence="6">
    <location>
        <begin position="252"/>
        <end position="270"/>
    </location>
</feature>
<evidence type="ECO:0000256" key="2">
    <source>
        <dbReference type="ARBA" id="ARBA00009853"/>
    </source>
</evidence>
<dbReference type="EMBL" id="JAGSGD010000001">
    <property type="protein sequence ID" value="MBR7618041.1"/>
    <property type="molecule type" value="Genomic_DNA"/>
</dbReference>
<evidence type="ECO:0000256" key="4">
    <source>
        <dbReference type="ARBA" id="ARBA00022989"/>
    </source>
</evidence>
<dbReference type="InterPro" id="IPR037185">
    <property type="entry name" value="EmrE-like"/>
</dbReference>
<feature type="transmembrane region" description="Helical" evidence="6">
    <location>
        <begin position="134"/>
        <end position="156"/>
    </location>
</feature>
<keyword evidence="5 6" id="KW-0472">Membrane</keyword>
<feature type="transmembrane region" description="Helical" evidence="6">
    <location>
        <begin position="87"/>
        <end position="104"/>
    </location>
</feature>
<sequence>MVASAVGFTAMTTLIKYLGDDYPASLQTFYRQFFGFLIMLPVILKHRGAAFATTRPGILIFRSAAGTVGMILSFYAFQKMPLADANALSFTRTLWLVPLAFFVVREPVGPLRIGAAVVGFVGVMIMLRPGAGHAFAIGLPAMAMLASSFLFALTITGMKVMTRDHAPMVLLVWSASLGLVLALPGAFLAWRWPEPFDLLLLAAMGVLGTITQGCYIKGMSIGDAGAMAPIDYIRLVFTVIVGFALFQEVPGIWTVVGAGVVVVSTLFITWREHAANKAKMAAAALVQAV</sequence>
<gene>
    <name evidence="8" type="ORF">JKL49_01460</name>
</gene>
<reference evidence="8" key="1">
    <citation type="submission" date="2021-04" db="EMBL/GenBank/DDBJ databases">
        <title>Draft genome assembly of strain Phenylobacterium sp. 20VBR1 using MiniION and Illumina platforms.</title>
        <authorList>
            <person name="Thomas F.A."/>
            <person name="Krishnan K.P."/>
            <person name="Sinha R.K."/>
        </authorList>
    </citation>
    <scope>NUCLEOTIDE SEQUENCE</scope>
    <source>
        <strain evidence="8">20VBR1</strain>
    </source>
</reference>
<dbReference type="RefSeq" id="WP_215342640.1">
    <property type="nucleotide sequence ID" value="NZ_JAGSGD010000001.1"/>
</dbReference>
<evidence type="ECO:0000256" key="3">
    <source>
        <dbReference type="ARBA" id="ARBA00022692"/>
    </source>
</evidence>
<dbReference type="Pfam" id="PF00892">
    <property type="entry name" value="EamA"/>
    <property type="match status" value="2"/>
</dbReference>
<name>A0A941CZI9_9CAUL</name>
<evidence type="ECO:0000256" key="6">
    <source>
        <dbReference type="SAM" id="Phobius"/>
    </source>
</evidence>
<keyword evidence="9" id="KW-1185">Reference proteome</keyword>
<feature type="transmembrane region" description="Helical" evidence="6">
    <location>
        <begin position="28"/>
        <end position="44"/>
    </location>
</feature>
<evidence type="ECO:0000313" key="9">
    <source>
        <dbReference type="Proteomes" id="UP000622580"/>
    </source>
</evidence>
<comment type="subcellular location">
    <subcellularLocation>
        <location evidence="1">Membrane</location>
        <topology evidence="1">Multi-pass membrane protein</topology>
    </subcellularLocation>
</comment>
<evidence type="ECO:0000259" key="7">
    <source>
        <dbReference type="Pfam" id="PF00892"/>
    </source>
</evidence>
<organism evidence="8 9">
    <name type="scientific">Phenylobacterium glaciei</name>
    <dbReference type="NCBI Taxonomy" id="2803784"/>
    <lineage>
        <taxon>Bacteria</taxon>
        <taxon>Pseudomonadati</taxon>
        <taxon>Pseudomonadota</taxon>
        <taxon>Alphaproteobacteria</taxon>
        <taxon>Caulobacterales</taxon>
        <taxon>Caulobacteraceae</taxon>
        <taxon>Phenylobacterium</taxon>
    </lineage>
</organism>
<keyword evidence="3 6" id="KW-0812">Transmembrane</keyword>